<evidence type="ECO:0000313" key="1">
    <source>
        <dbReference type="EMBL" id="KAF9486048.1"/>
    </source>
</evidence>
<evidence type="ECO:0000313" key="2">
    <source>
        <dbReference type="Proteomes" id="UP000807469"/>
    </source>
</evidence>
<sequence>MFVSLLSMRYACAQQLATWSHGFRLKFWVKIRRSSFLIDTIILTAMNIVTSDDPSLYEEDFLAVLKSAVPSSPERGPWLSILQRRSRSLASTFYPGLPKSEWVLVHSPTTRCPNQCSGTGALQRRWQKECGC</sequence>
<reference evidence="1" key="1">
    <citation type="submission" date="2020-11" db="EMBL/GenBank/DDBJ databases">
        <authorList>
            <consortium name="DOE Joint Genome Institute"/>
            <person name="Ahrendt S."/>
            <person name="Riley R."/>
            <person name="Andreopoulos W."/>
            <person name="Labutti K."/>
            <person name="Pangilinan J."/>
            <person name="Ruiz-Duenas F.J."/>
            <person name="Barrasa J.M."/>
            <person name="Sanchez-Garcia M."/>
            <person name="Camarero S."/>
            <person name="Miyauchi S."/>
            <person name="Serrano A."/>
            <person name="Linde D."/>
            <person name="Babiker R."/>
            <person name="Drula E."/>
            <person name="Ayuso-Fernandez I."/>
            <person name="Pacheco R."/>
            <person name="Padilla G."/>
            <person name="Ferreira P."/>
            <person name="Barriuso J."/>
            <person name="Kellner H."/>
            <person name="Castanera R."/>
            <person name="Alfaro M."/>
            <person name="Ramirez L."/>
            <person name="Pisabarro A.G."/>
            <person name="Kuo A."/>
            <person name="Tritt A."/>
            <person name="Lipzen A."/>
            <person name="He G."/>
            <person name="Yan M."/>
            <person name="Ng V."/>
            <person name="Cullen D."/>
            <person name="Martin F."/>
            <person name="Rosso M.-N."/>
            <person name="Henrissat B."/>
            <person name="Hibbett D."/>
            <person name="Martinez A.T."/>
            <person name="Grigoriev I.V."/>
        </authorList>
    </citation>
    <scope>NUCLEOTIDE SEQUENCE</scope>
    <source>
        <strain evidence="1">CIRM-BRFM 674</strain>
    </source>
</reference>
<comment type="caution">
    <text evidence="1">The sequence shown here is derived from an EMBL/GenBank/DDBJ whole genome shotgun (WGS) entry which is preliminary data.</text>
</comment>
<protein>
    <submittedName>
        <fullName evidence="1">Uncharacterized protein</fullName>
    </submittedName>
</protein>
<dbReference type="Proteomes" id="UP000807469">
    <property type="component" value="Unassembled WGS sequence"/>
</dbReference>
<gene>
    <name evidence="1" type="ORF">BDN70DRAFT_371189</name>
</gene>
<dbReference type="EMBL" id="MU155132">
    <property type="protein sequence ID" value="KAF9486048.1"/>
    <property type="molecule type" value="Genomic_DNA"/>
</dbReference>
<name>A0A9P5ZDI4_9AGAR</name>
<accession>A0A9P5ZDI4</accession>
<dbReference type="OrthoDB" id="6278596at2759"/>
<organism evidence="1 2">
    <name type="scientific">Pholiota conissans</name>
    <dbReference type="NCBI Taxonomy" id="109636"/>
    <lineage>
        <taxon>Eukaryota</taxon>
        <taxon>Fungi</taxon>
        <taxon>Dikarya</taxon>
        <taxon>Basidiomycota</taxon>
        <taxon>Agaricomycotina</taxon>
        <taxon>Agaricomycetes</taxon>
        <taxon>Agaricomycetidae</taxon>
        <taxon>Agaricales</taxon>
        <taxon>Agaricineae</taxon>
        <taxon>Strophariaceae</taxon>
        <taxon>Pholiota</taxon>
    </lineage>
</organism>
<proteinExistence type="predicted"/>
<dbReference type="AlphaFoldDB" id="A0A9P5ZDI4"/>
<keyword evidence="2" id="KW-1185">Reference proteome</keyword>